<reference evidence="3 4" key="1">
    <citation type="submission" date="2024-05" db="EMBL/GenBank/DDBJ databases">
        <title>Genome sequencing and assembly of Indian major carp, Cirrhinus mrigala (Hamilton, 1822).</title>
        <authorList>
            <person name="Mohindra V."/>
            <person name="Chowdhury L.M."/>
            <person name="Lal K."/>
            <person name="Jena J.K."/>
        </authorList>
    </citation>
    <scope>NUCLEOTIDE SEQUENCE [LARGE SCALE GENOMIC DNA]</scope>
    <source>
        <strain evidence="3">CM1030</strain>
        <tissue evidence="3">Blood</tissue>
    </source>
</reference>
<keyword evidence="1" id="KW-0862">Zinc</keyword>
<dbReference type="AlphaFoldDB" id="A0ABD0MSI5"/>
<dbReference type="InterPro" id="IPR036875">
    <property type="entry name" value="Znf_CCHC_sf"/>
</dbReference>
<evidence type="ECO:0000256" key="1">
    <source>
        <dbReference type="PROSITE-ProRule" id="PRU00047"/>
    </source>
</evidence>
<sequence>MSTKTPTTANPLAELVNALTVAFQATSVPSSATFAGEAAECSGFLLQVNLFIRMQPQQFPSENAKVAFLISLLTGKALHWAKAIWNSDNPIIHSYEQFTSHFSEVFSTTIGQLSTSDQLFRLQQGNSTIHQYTLHFRTLAAASGWNETALLGAYRQGLNPHIHAAMALYDDSIGLEVFLQRTTRVSQRLAPCQPAITAPQLTSVVACTPVPEPMQVDSSRLTRSERNRRMMNGLCLYCGNSGHLLHTCPIRPPRPVVSTLSTEVETASLTLIPVTLHTSKTSLCFCLAGICVTSSDGVNTVTPTAWSTYLPPPSHLYSSHPLELRAPILFPPPEIPAEYMAFQDVFSKQAATLPPPHRPWDCTIDLLPGAQLPKGRVYPLSIPERQAMEEYIKEALQQGFIQPSTSPAASSFFVGAPVLTTGNSTHRSSNNHTRSLWFLLPSKSFVEPKSSRSWTCGVPATSFVFMRETSGRQLS</sequence>
<dbReference type="PANTHER" id="PTHR15503">
    <property type="entry name" value="LDOC1 RELATED"/>
    <property type="match status" value="1"/>
</dbReference>
<dbReference type="InterPro" id="IPR043502">
    <property type="entry name" value="DNA/RNA_pol_sf"/>
</dbReference>
<protein>
    <recommendedName>
        <fullName evidence="2">CCHC-type domain-containing protein</fullName>
    </recommendedName>
</protein>
<keyword evidence="1" id="KW-0479">Metal-binding</keyword>
<name>A0ABD0MSI5_CIRMR</name>
<dbReference type="InterPro" id="IPR005162">
    <property type="entry name" value="Retrotrans_gag_dom"/>
</dbReference>
<dbReference type="SUPFAM" id="SSF57756">
    <property type="entry name" value="Retrovirus zinc finger-like domains"/>
    <property type="match status" value="1"/>
</dbReference>
<dbReference type="EMBL" id="JAMKFB020000241">
    <property type="protein sequence ID" value="KAL0151536.1"/>
    <property type="molecule type" value="Genomic_DNA"/>
</dbReference>
<accession>A0ABD0MSI5</accession>
<gene>
    <name evidence="3" type="ORF">M9458_053188</name>
</gene>
<evidence type="ECO:0000313" key="3">
    <source>
        <dbReference type="EMBL" id="KAL0151536.1"/>
    </source>
</evidence>
<dbReference type="InterPro" id="IPR001878">
    <property type="entry name" value="Znf_CCHC"/>
</dbReference>
<comment type="caution">
    <text evidence="3">The sequence shown here is derived from an EMBL/GenBank/DDBJ whole genome shotgun (WGS) entry which is preliminary data.</text>
</comment>
<keyword evidence="4" id="KW-1185">Reference proteome</keyword>
<evidence type="ECO:0000259" key="2">
    <source>
        <dbReference type="PROSITE" id="PS50158"/>
    </source>
</evidence>
<dbReference type="Proteomes" id="UP001529510">
    <property type="component" value="Unassembled WGS sequence"/>
</dbReference>
<dbReference type="PROSITE" id="PS50158">
    <property type="entry name" value="ZF_CCHC"/>
    <property type="match status" value="1"/>
</dbReference>
<dbReference type="InterPro" id="IPR032567">
    <property type="entry name" value="RTL1-rel"/>
</dbReference>
<dbReference type="SUPFAM" id="SSF56672">
    <property type="entry name" value="DNA/RNA polymerases"/>
    <property type="match status" value="1"/>
</dbReference>
<dbReference type="Pfam" id="PF03732">
    <property type="entry name" value="Retrotrans_gag"/>
    <property type="match status" value="1"/>
</dbReference>
<dbReference type="Gene3D" id="3.10.10.10">
    <property type="entry name" value="HIV Type 1 Reverse Transcriptase, subunit A, domain 1"/>
    <property type="match status" value="1"/>
</dbReference>
<dbReference type="GO" id="GO:0008270">
    <property type="term" value="F:zinc ion binding"/>
    <property type="evidence" value="ECO:0007669"/>
    <property type="project" value="UniProtKB-KW"/>
</dbReference>
<evidence type="ECO:0000313" key="4">
    <source>
        <dbReference type="Proteomes" id="UP001529510"/>
    </source>
</evidence>
<organism evidence="3 4">
    <name type="scientific">Cirrhinus mrigala</name>
    <name type="common">Mrigala</name>
    <dbReference type="NCBI Taxonomy" id="683832"/>
    <lineage>
        <taxon>Eukaryota</taxon>
        <taxon>Metazoa</taxon>
        <taxon>Chordata</taxon>
        <taxon>Craniata</taxon>
        <taxon>Vertebrata</taxon>
        <taxon>Euteleostomi</taxon>
        <taxon>Actinopterygii</taxon>
        <taxon>Neopterygii</taxon>
        <taxon>Teleostei</taxon>
        <taxon>Ostariophysi</taxon>
        <taxon>Cypriniformes</taxon>
        <taxon>Cyprinidae</taxon>
        <taxon>Labeoninae</taxon>
        <taxon>Labeonini</taxon>
        <taxon>Cirrhinus</taxon>
    </lineage>
</organism>
<keyword evidence="1" id="KW-0863">Zinc-finger</keyword>
<proteinExistence type="predicted"/>
<dbReference type="PANTHER" id="PTHR15503:SF22">
    <property type="entry name" value="TRANSPOSON TY3-I GAG POLYPROTEIN"/>
    <property type="match status" value="1"/>
</dbReference>
<feature type="domain" description="CCHC-type" evidence="2">
    <location>
        <begin position="235"/>
        <end position="249"/>
    </location>
</feature>